<dbReference type="Gene3D" id="3.40.50.620">
    <property type="entry name" value="HUPs"/>
    <property type="match status" value="1"/>
</dbReference>
<evidence type="ECO:0000256" key="6">
    <source>
        <dbReference type="ARBA" id="ARBA00022723"/>
    </source>
</evidence>
<dbReference type="InterPro" id="IPR014729">
    <property type="entry name" value="Rossmann-like_a/b/a_fold"/>
</dbReference>
<dbReference type="PANTHER" id="PTHR10890:SF3">
    <property type="entry name" value="CYSTEINE--TRNA LIGASE, CYTOPLASMIC"/>
    <property type="match status" value="1"/>
</dbReference>
<dbReference type="CDD" id="cd00672">
    <property type="entry name" value="CysRS_core"/>
    <property type="match status" value="1"/>
</dbReference>
<dbReference type="Pfam" id="PF09190">
    <property type="entry name" value="DALR_2"/>
    <property type="match status" value="1"/>
</dbReference>
<feature type="short sequence motif" description="'HIGH' region" evidence="12">
    <location>
        <begin position="31"/>
        <end position="41"/>
    </location>
</feature>
<evidence type="ECO:0000256" key="2">
    <source>
        <dbReference type="ARBA" id="ARBA00005594"/>
    </source>
</evidence>
<dbReference type="InterPro" id="IPR032678">
    <property type="entry name" value="tRNA-synt_1_cat_dom"/>
</dbReference>
<comment type="subunit">
    <text evidence="3 12">Monomer.</text>
</comment>
<dbReference type="SUPFAM" id="SSF47323">
    <property type="entry name" value="Anticodon-binding domain of a subclass of class I aminoacyl-tRNA synthetases"/>
    <property type="match status" value="1"/>
</dbReference>
<dbReference type="RefSeq" id="WP_310234097.1">
    <property type="nucleotide sequence ID" value="NZ_JAVDWO010000005.1"/>
</dbReference>
<feature type="binding site" evidence="12">
    <location>
        <position position="209"/>
    </location>
    <ligand>
        <name>Zn(2+)</name>
        <dbReference type="ChEBI" id="CHEBI:29105"/>
    </ligand>
</feature>
<dbReference type="InterPro" id="IPR015803">
    <property type="entry name" value="Cys-tRNA-ligase"/>
</dbReference>
<keyword evidence="9 12" id="KW-0067">ATP-binding</keyword>
<proteinExistence type="inferred from homology"/>
<dbReference type="InterPro" id="IPR015273">
    <property type="entry name" value="Cys-tRNA-synt_Ia_DALR"/>
</dbReference>
<evidence type="ECO:0000313" key="15">
    <source>
        <dbReference type="Proteomes" id="UP001256588"/>
    </source>
</evidence>
<feature type="short sequence motif" description="'KMSKS' region" evidence="12">
    <location>
        <begin position="267"/>
        <end position="271"/>
    </location>
</feature>
<comment type="subcellular location">
    <subcellularLocation>
        <location evidence="1 12">Cytoplasm</location>
    </subcellularLocation>
</comment>
<evidence type="ECO:0000256" key="11">
    <source>
        <dbReference type="ARBA" id="ARBA00023146"/>
    </source>
</evidence>
<evidence type="ECO:0000259" key="13">
    <source>
        <dbReference type="SMART" id="SM00840"/>
    </source>
</evidence>
<dbReference type="HAMAP" id="MF_00041">
    <property type="entry name" value="Cys_tRNA_synth"/>
    <property type="match status" value="1"/>
</dbReference>
<evidence type="ECO:0000256" key="4">
    <source>
        <dbReference type="ARBA" id="ARBA00022490"/>
    </source>
</evidence>
<dbReference type="Pfam" id="PF01406">
    <property type="entry name" value="tRNA-synt_1e"/>
    <property type="match status" value="1"/>
</dbReference>
<comment type="cofactor">
    <cofactor evidence="12">
        <name>Zn(2+)</name>
        <dbReference type="ChEBI" id="CHEBI:29105"/>
    </cofactor>
    <text evidence="12">Binds 1 zinc ion per subunit.</text>
</comment>
<reference evidence="14 15" key="1">
    <citation type="submission" date="2023-07" db="EMBL/GenBank/DDBJ databases">
        <title>Sorghum-associated microbial communities from plants grown in Nebraska, USA.</title>
        <authorList>
            <person name="Schachtman D."/>
        </authorList>
    </citation>
    <scope>NUCLEOTIDE SEQUENCE [LARGE SCALE GENOMIC DNA]</scope>
    <source>
        <strain evidence="14 15">4099</strain>
    </source>
</reference>
<keyword evidence="7 12" id="KW-0547">Nucleotide-binding</keyword>
<dbReference type="NCBIfam" id="TIGR00435">
    <property type="entry name" value="cysS"/>
    <property type="match status" value="1"/>
</dbReference>
<dbReference type="InterPro" id="IPR024909">
    <property type="entry name" value="Cys-tRNA/MSH_ligase"/>
</dbReference>
<feature type="binding site" evidence="12">
    <location>
        <position position="234"/>
    </location>
    <ligand>
        <name>Zn(2+)</name>
        <dbReference type="ChEBI" id="CHEBI:29105"/>
    </ligand>
</feature>
<gene>
    <name evidence="12" type="primary">cysS</name>
    <name evidence="14" type="ORF">J2W68_001474</name>
</gene>
<feature type="binding site" evidence="12">
    <location>
        <position position="270"/>
    </location>
    <ligand>
        <name>ATP</name>
        <dbReference type="ChEBI" id="CHEBI:30616"/>
    </ligand>
</feature>
<evidence type="ECO:0000256" key="7">
    <source>
        <dbReference type="ARBA" id="ARBA00022741"/>
    </source>
</evidence>
<keyword evidence="8 12" id="KW-0862">Zinc</keyword>
<keyword evidence="15" id="KW-1185">Reference proteome</keyword>
<organism evidence="14 15">
    <name type="scientific">Luteimonas terrae</name>
    <dbReference type="NCBI Taxonomy" id="1530191"/>
    <lineage>
        <taxon>Bacteria</taxon>
        <taxon>Pseudomonadati</taxon>
        <taxon>Pseudomonadota</taxon>
        <taxon>Gammaproteobacteria</taxon>
        <taxon>Lysobacterales</taxon>
        <taxon>Lysobacteraceae</taxon>
        <taxon>Luteimonas</taxon>
    </lineage>
</organism>
<feature type="binding site" evidence="12">
    <location>
        <position position="29"/>
    </location>
    <ligand>
        <name>Zn(2+)</name>
        <dbReference type="ChEBI" id="CHEBI:29105"/>
    </ligand>
</feature>
<evidence type="ECO:0000256" key="3">
    <source>
        <dbReference type="ARBA" id="ARBA00011245"/>
    </source>
</evidence>
<dbReference type="SMART" id="SM00840">
    <property type="entry name" value="DALR_2"/>
    <property type="match status" value="1"/>
</dbReference>
<comment type="similarity">
    <text evidence="2 12">Belongs to the class-I aminoacyl-tRNA synthetase family.</text>
</comment>
<dbReference type="Proteomes" id="UP001256588">
    <property type="component" value="Unassembled WGS sequence"/>
</dbReference>
<evidence type="ECO:0000256" key="9">
    <source>
        <dbReference type="ARBA" id="ARBA00022840"/>
    </source>
</evidence>
<dbReference type="GO" id="GO:0004817">
    <property type="term" value="F:cysteine-tRNA ligase activity"/>
    <property type="evidence" value="ECO:0007669"/>
    <property type="project" value="UniProtKB-EC"/>
</dbReference>
<dbReference type="PANTHER" id="PTHR10890">
    <property type="entry name" value="CYSTEINYL-TRNA SYNTHETASE"/>
    <property type="match status" value="1"/>
</dbReference>
<evidence type="ECO:0000256" key="8">
    <source>
        <dbReference type="ARBA" id="ARBA00022833"/>
    </source>
</evidence>
<evidence type="ECO:0000256" key="12">
    <source>
        <dbReference type="HAMAP-Rule" id="MF_00041"/>
    </source>
</evidence>
<keyword evidence="4 12" id="KW-0963">Cytoplasm</keyword>
<dbReference type="PRINTS" id="PR00983">
    <property type="entry name" value="TRNASYNTHCYS"/>
</dbReference>
<dbReference type="EMBL" id="JAVDWO010000005">
    <property type="protein sequence ID" value="MDR7192758.1"/>
    <property type="molecule type" value="Genomic_DNA"/>
</dbReference>
<dbReference type="EC" id="6.1.1.16" evidence="12"/>
<sequence>MSLHLYNSLTRRLEPFAPIDPACPTMYVCGPTVYNYVHIGNARGPVVFGVLADLLRRRFGALKYARNITDVDDKINAAARDQGVAISTITDRFAAAYRADMAALGIAPPDIEPAATAHIGEIVAMIERLIDSGHAYAAQGHVLFAVGSFDGYGKLSRRDTDDMIAGARIEVAPYKRDPGDFVLWKPSTDDLPGWESPWGVGRPGWHIECSAMAAAHLGETIDIHAGGVDLQFPHHENEIAQSECAHGGAPFAKVWLHNGMLTFAGSKMSKSVGNIERVHDLVRTHAPEALRYALLSAHYRQPLDWSDALIEQSVRTLDRLYGTLRDLADVEAEARIPDSIERALDEDLNTPAALAEVARIAGEARKATDASARATLKSELLGAGLALGLLQQPPADWFARGASDDDDARIQTLIDERIAAKQARDFARADAIRDQLAAEQIVLEDTPQGVRWKRG</sequence>
<protein>
    <recommendedName>
        <fullName evidence="12">Cysteine--tRNA ligase</fullName>
        <ecNumber evidence="12">6.1.1.16</ecNumber>
    </recommendedName>
    <alternativeName>
        <fullName evidence="12">Cysteinyl-tRNA synthetase</fullName>
        <shortName evidence="12">CysRS</shortName>
    </alternativeName>
</protein>
<keyword evidence="6 12" id="KW-0479">Metal-binding</keyword>
<dbReference type="Gene3D" id="1.20.120.1910">
    <property type="entry name" value="Cysteine-tRNA ligase, C-terminal anti-codon recognition domain"/>
    <property type="match status" value="1"/>
</dbReference>
<feature type="binding site" evidence="12">
    <location>
        <position position="238"/>
    </location>
    <ligand>
        <name>Zn(2+)</name>
        <dbReference type="ChEBI" id="CHEBI:29105"/>
    </ligand>
</feature>
<evidence type="ECO:0000313" key="14">
    <source>
        <dbReference type="EMBL" id="MDR7192758.1"/>
    </source>
</evidence>
<keyword evidence="10 12" id="KW-0648">Protein biosynthesis</keyword>
<keyword evidence="11 12" id="KW-0030">Aminoacyl-tRNA synthetase</keyword>
<dbReference type="SUPFAM" id="SSF52374">
    <property type="entry name" value="Nucleotidylyl transferase"/>
    <property type="match status" value="1"/>
</dbReference>
<evidence type="ECO:0000256" key="1">
    <source>
        <dbReference type="ARBA" id="ARBA00004496"/>
    </source>
</evidence>
<feature type="domain" description="Cysteinyl-tRNA synthetase class Ia DALR" evidence="13">
    <location>
        <begin position="339"/>
        <end position="398"/>
    </location>
</feature>
<keyword evidence="5 12" id="KW-0436">Ligase</keyword>
<dbReference type="InterPro" id="IPR009080">
    <property type="entry name" value="tRNAsynth_Ia_anticodon-bd"/>
</dbReference>
<evidence type="ECO:0000256" key="5">
    <source>
        <dbReference type="ARBA" id="ARBA00022598"/>
    </source>
</evidence>
<evidence type="ECO:0000256" key="10">
    <source>
        <dbReference type="ARBA" id="ARBA00022917"/>
    </source>
</evidence>
<comment type="catalytic activity">
    <reaction evidence="12">
        <text>tRNA(Cys) + L-cysteine + ATP = L-cysteinyl-tRNA(Cys) + AMP + diphosphate</text>
        <dbReference type="Rhea" id="RHEA:17773"/>
        <dbReference type="Rhea" id="RHEA-COMP:9661"/>
        <dbReference type="Rhea" id="RHEA-COMP:9679"/>
        <dbReference type="ChEBI" id="CHEBI:30616"/>
        <dbReference type="ChEBI" id="CHEBI:33019"/>
        <dbReference type="ChEBI" id="CHEBI:35235"/>
        <dbReference type="ChEBI" id="CHEBI:78442"/>
        <dbReference type="ChEBI" id="CHEBI:78517"/>
        <dbReference type="ChEBI" id="CHEBI:456215"/>
        <dbReference type="EC" id="6.1.1.16"/>
    </reaction>
</comment>
<comment type="caution">
    <text evidence="14">The sequence shown here is derived from an EMBL/GenBank/DDBJ whole genome shotgun (WGS) entry which is preliminary data.</text>
</comment>
<name>A0ABU1XVJ7_9GAMM</name>
<accession>A0ABU1XVJ7</accession>